<evidence type="ECO:0000313" key="6">
    <source>
        <dbReference type="Proteomes" id="UP001642483"/>
    </source>
</evidence>
<evidence type="ECO:0000256" key="4">
    <source>
        <dbReference type="SAM" id="MobiDB-lite"/>
    </source>
</evidence>
<dbReference type="InterPro" id="IPR002110">
    <property type="entry name" value="Ankyrin_rpt"/>
</dbReference>
<feature type="repeat" description="ANK" evidence="3">
    <location>
        <begin position="357"/>
        <end position="389"/>
    </location>
</feature>
<feature type="region of interest" description="Disordered" evidence="4">
    <location>
        <begin position="429"/>
        <end position="455"/>
    </location>
</feature>
<evidence type="ECO:0000313" key="5">
    <source>
        <dbReference type="EMBL" id="CAK8692993.1"/>
    </source>
</evidence>
<dbReference type="PROSITE" id="PS50297">
    <property type="entry name" value="ANK_REP_REGION"/>
    <property type="match status" value="5"/>
</dbReference>
<proteinExistence type="predicted"/>
<evidence type="ECO:0000256" key="2">
    <source>
        <dbReference type="ARBA" id="ARBA00023043"/>
    </source>
</evidence>
<dbReference type="PROSITE" id="PS50088">
    <property type="entry name" value="ANK_REPEAT"/>
    <property type="match status" value="7"/>
</dbReference>
<sequence length="1121" mass="122337">MMGGSSSKGQEKYRCVQLHNAIVGGNETAARELLICGAVSPNNKLFTHSRKLVLPLFTAVENNCLSLVEVLLQYDASTSTFNREGLTPLHLAVSQNLLDVAETLIRHQADPSSVNAQGDTALHVAATYGLVNMALLLLRSGASVNSAGKLQRTPLHSACAIPGNLNMITTLLNNGADPDALDEEHRAPLLYLGQLGNMQGIDCLIQAGAQKNTCDLHRKTALHVTVENEEVAATRSLIRHQCDINWQDSNGQTPLHKAVEKEYCELVTILLQNGADANLPNSSGVLPLRTAVWKKNVDITQKLLLNGGAEVNACDKTGITPLHVACLYALKNNENDKTLVELLLNSGADVNIRCTKHGRSPLHNAVEAKNDETVMLLIRGGADTSMVDSKGRTPQSLSTDSNITALLSDNSLYHIGNFSNGLNRTPTTGRIDLSTNHTTPARPTNLYTPPTSRSNQQGRLIDGINHAPPIPPRDGSFNHSADLLGPVASSSMNVVRHNFVWSSLKDGGNSSSNSNQTVNNKTIDLPCPSKLLSFPTTFGAGKNSPQILCYSISKSAQLIDTKVGCLLTVEYASVLSNILLYVEALNYSPDILPLPTSHRLCSNLVHFYTHYITGSNQQILINGQEARPEKEVPHFEKSVVVKFPLRKSLVELYDETEQDIKIYVSYDEGFTWEEAGSQLEKIYMDNNTSDPDTVYFATTETDELGLYAVVLCSRQDVKNIKPGDEKITSSVDPSINASVDLSQDEKCTVELVAENVVQDTLHKLQADDFPYVVSCSRLVSISFKSRDDSLQAKQLVTIHVPCTLPANTNHGELSYRVLKKCEELNATGWWSGNEQEWSDVTEKECQHLQTSSKGRRLLGANQSASPQHISFTIILNSSSRSSLLIVAVRTFSSSLSSHLASLPKEIDKLQTSSNICFMVHQKSNKLSHITCDAVADAQAKGVSKMYETSGLYKGTLPSVAQLVQERDVLVISAVGGVKMGIGEGSRKVVFHSCLLPFSEHFNIKGATCSYNTNEEYIGYIEITKDPKSADDKFKPRSALNSESSVLVMENNSAMDRTHSSTSSAQQSSKMYGVYYSITVPRPIPVIPNLSYFRAPSCNNSFLANPQLQSCYLIGYLLGIKI</sequence>
<comment type="caution">
    <text evidence="5">The sequence shown here is derived from an EMBL/GenBank/DDBJ whole genome shotgun (WGS) entry which is preliminary data.</text>
</comment>
<dbReference type="SMART" id="SM00248">
    <property type="entry name" value="ANK"/>
    <property type="match status" value="11"/>
</dbReference>
<feature type="repeat" description="ANK" evidence="3">
    <location>
        <begin position="283"/>
        <end position="316"/>
    </location>
</feature>
<accession>A0ABP0GMP1</accession>
<dbReference type="Pfam" id="PF12796">
    <property type="entry name" value="Ank_2"/>
    <property type="match status" value="3"/>
</dbReference>
<dbReference type="SUPFAM" id="SSF48403">
    <property type="entry name" value="Ankyrin repeat"/>
    <property type="match status" value="1"/>
</dbReference>
<dbReference type="Proteomes" id="UP001642483">
    <property type="component" value="Unassembled WGS sequence"/>
</dbReference>
<dbReference type="Gene3D" id="1.25.40.20">
    <property type="entry name" value="Ankyrin repeat-containing domain"/>
    <property type="match status" value="3"/>
</dbReference>
<gene>
    <name evidence="5" type="ORF">CVLEPA_LOCUS26220</name>
</gene>
<dbReference type="PANTHER" id="PTHR24173:SF74">
    <property type="entry name" value="ANKYRIN REPEAT DOMAIN-CONTAINING PROTEIN 16"/>
    <property type="match status" value="1"/>
</dbReference>
<organism evidence="5 6">
    <name type="scientific">Clavelina lepadiformis</name>
    <name type="common">Light-bulb sea squirt</name>
    <name type="synonym">Ascidia lepadiformis</name>
    <dbReference type="NCBI Taxonomy" id="159417"/>
    <lineage>
        <taxon>Eukaryota</taxon>
        <taxon>Metazoa</taxon>
        <taxon>Chordata</taxon>
        <taxon>Tunicata</taxon>
        <taxon>Ascidiacea</taxon>
        <taxon>Aplousobranchia</taxon>
        <taxon>Clavelinidae</taxon>
        <taxon>Clavelina</taxon>
    </lineage>
</organism>
<dbReference type="Gene3D" id="2.60.220.30">
    <property type="match status" value="1"/>
</dbReference>
<name>A0ABP0GMP1_CLALP</name>
<reference evidence="5 6" key="1">
    <citation type="submission" date="2024-02" db="EMBL/GenBank/DDBJ databases">
        <authorList>
            <person name="Daric V."/>
            <person name="Darras S."/>
        </authorList>
    </citation>
    <scope>NUCLEOTIDE SEQUENCE [LARGE SCALE GENOMIC DNA]</scope>
</reference>
<keyword evidence="6" id="KW-1185">Reference proteome</keyword>
<feature type="repeat" description="ANK" evidence="3">
    <location>
        <begin position="317"/>
        <end position="355"/>
    </location>
</feature>
<feature type="repeat" description="ANK" evidence="3">
    <location>
        <begin position="150"/>
        <end position="183"/>
    </location>
</feature>
<evidence type="ECO:0000256" key="1">
    <source>
        <dbReference type="ARBA" id="ARBA00022737"/>
    </source>
</evidence>
<protein>
    <submittedName>
        <fullName evidence="5">Uncharacterized protein</fullName>
    </submittedName>
</protein>
<feature type="repeat" description="ANK" evidence="3">
    <location>
        <begin position="84"/>
        <end position="116"/>
    </location>
</feature>
<feature type="repeat" description="ANK" evidence="3">
    <location>
        <begin position="117"/>
        <end position="149"/>
    </location>
</feature>
<dbReference type="EMBL" id="CAWYQH010000130">
    <property type="protein sequence ID" value="CAK8692993.1"/>
    <property type="molecule type" value="Genomic_DNA"/>
</dbReference>
<feature type="repeat" description="ANK" evidence="3">
    <location>
        <begin position="250"/>
        <end position="282"/>
    </location>
</feature>
<evidence type="ECO:0000256" key="3">
    <source>
        <dbReference type="PROSITE-ProRule" id="PRU00023"/>
    </source>
</evidence>
<dbReference type="PRINTS" id="PR01415">
    <property type="entry name" value="ANKYRIN"/>
</dbReference>
<dbReference type="PANTHER" id="PTHR24173">
    <property type="entry name" value="ANKYRIN REPEAT CONTAINING"/>
    <property type="match status" value="1"/>
</dbReference>
<dbReference type="InterPro" id="IPR036770">
    <property type="entry name" value="Ankyrin_rpt-contain_sf"/>
</dbReference>
<keyword evidence="1" id="KW-0677">Repeat</keyword>
<keyword evidence="2 3" id="KW-0040">ANK repeat</keyword>